<keyword evidence="1" id="KW-0732">Signal</keyword>
<dbReference type="Pfam" id="PF01841">
    <property type="entry name" value="Transglut_core"/>
    <property type="match status" value="1"/>
</dbReference>
<evidence type="ECO:0000256" key="1">
    <source>
        <dbReference type="SAM" id="SignalP"/>
    </source>
</evidence>
<dbReference type="Gene3D" id="2.60.120.1130">
    <property type="match status" value="1"/>
</dbReference>
<dbReference type="Gene3D" id="3.10.620.30">
    <property type="match status" value="1"/>
</dbReference>
<dbReference type="InterPro" id="IPR002931">
    <property type="entry name" value="Transglutaminase-like"/>
</dbReference>
<gene>
    <name evidence="4" type="ORF">FTW19_19200</name>
</gene>
<feature type="chain" id="PRO_5022916928" evidence="1">
    <location>
        <begin position="24"/>
        <end position="672"/>
    </location>
</feature>
<feature type="signal peptide" evidence="1">
    <location>
        <begin position="1"/>
        <end position="23"/>
    </location>
</feature>
<evidence type="ECO:0000259" key="3">
    <source>
        <dbReference type="Pfam" id="PF12969"/>
    </source>
</evidence>
<accession>A0A5B9EII1</accession>
<evidence type="ECO:0000313" key="4">
    <source>
        <dbReference type="EMBL" id="QEE29916.1"/>
    </source>
</evidence>
<dbReference type="KEGG" id="talb:FTW19_19200"/>
<dbReference type="Pfam" id="PF12969">
    <property type="entry name" value="DUF3857"/>
    <property type="match status" value="1"/>
</dbReference>
<feature type="domain" description="DUF3857" evidence="3">
    <location>
        <begin position="66"/>
        <end position="190"/>
    </location>
</feature>
<evidence type="ECO:0000313" key="5">
    <source>
        <dbReference type="Proteomes" id="UP000321820"/>
    </source>
</evidence>
<sequence length="672" mass="75894">MFRIVRAAYLAAALVVGSSVAHAADQWITPTPEELKMMSFPQAPGASAVILNYDELTEDALHMHSVYVRIKVLSEEGRDRANYELVQYRGNDGWYWNIDDVQGRTIHPDGTIIPYTGKPYEKVMEKTKGNKYTAKVVTLPDVTVGSIIELRYKRRWDDNYYTFPRWDVQGDLYMQKAHYVWKPSTKDLYFSDGKNNTRISWTPILPKGTEIKQTQLPAVNGNNGQIIFELNAKDIPAVVEEDYMPPMKSNSYRVMFYYLSYRTADEFWQSEGKKWSKDIDKFAEPSSAVRTFTTESTGGATTQEDKLKKIYAAVMAMDNTDFTRARSASEDKANGLKTVKTADDILTRKRGSGDDLTKLFLAMARAAGMKAYGMAVVRRDDRVFLPGWLDLVQLDDLIAIVVVDGKEQFFDPGMKYVPYGHLDWKHTYAGGIRQSDQGVKVAELPGESYKYSQVQRVADLKLDETGKATGVGVVTFMGAPAVRWRQRASRTDETELNRDLKDAVEAMLPNGMEAEVTKIEQLYDYEKPLRVTLKVSGPVGATTSKRMILPGDIYESRAKAAFPHDKRELPIYFNYEVWERDAVRYVLPAGMKVESAPATAQDKILDSMLYDISSQQVTNTITVRRNLARNGLIYPVTDYPTIRTFYNKLQAKDQENVVLQPAPAATTTGASN</sequence>
<organism evidence="4 5">
    <name type="scientific">Terriglobus albidus</name>
    <dbReference type="NCBI Taxonomy" id="1592106"/>
    <lineage>
        <taxon>Bacteria</taxon>
        <taxon>Pseudomonadati</taxon>
        <taxon>Acidobacteriota</taxon>
        <taxon>Terriglobia</taxon>
        <taxon>Terriglobales</taxon>
        <taxon>Acidobacteriaceae</taxon>
        <taxon>Terriglobus</taxon>
    </lineage>
</organism>
<dbReference type="AlphaFoldDB" id="A0A5B9EII1"/>
<evidence type="ECO:0000259" key="2">
    <source>
        <dbReference type="Pfam" id="PF01841"/>
    </source>
</evidence>
<dbReference type="Proteomes" id="UP000321820">
    <property type="component" value="Chromosome"/>
</dbReference>
<protein>
    <submittedName>
        <fullName evidence="4">DUF3857 domain-containing protein</fullName>
    </submittedName>
</protein>
<dbReference type="RefSeq" id="WP_147649186.1">
    <property type="nucleotide sequence ID" value="NZ_CP042806.1"/>
</dbReference>
<keyword evidence="5" id="KW-1185">Reference proteome</keyword>
<dbReference type="OrthoDB" id="104162at2"/>
<dbReference type="EMBL" id="CP042806">
    <property type="protein sequence ID" value="QEE29916.1"/>
    <property type="molecule type" value="Genomic_DNA"/>
</dbReference>
<feature type="domain" description="Transglutaminase-like" evidence="2">
    <location>
        <begin position="291"/>
        <end position="371"/>
    </location>
</feature>
<proteinExistence type="predicted"/>
<dbReference type="Gene3D" id="2.60.40.3140">
    <property type="match status" value="1"/>
</dbReference>
<reference evidence="4 5" key="1">
    <citation type="submission" date="2019-08" db="EMBL/GenBank/DDBJ databases">
        <title>Complete genome sequence of Terriglobus albidus strain ORNL.</title>
        <authorList>
            <person name="Podar M."/>
        </authorList>
    </citation>
    <scope>NUCLEOTIDE SEQUENCE [LARGE SCALE GENOMIC DNA]</scope>
    <source>
        <strain evidence="4 5">ORNL</strain>
    </source>
</reference>
<name>A0A5B9EII1_9BACT</name>
<dbReference type="InterPro" id="IPR024618">
    <property type="entry name" value="DUF3857"/>
</dbReference>